<dbReference type="Proteomes" id="UP000000323">
    <property type="component" value="Chromosome 2"/>
</dbReference>
<dbReference type="RefSeq" id="WP_012876763.1">
    <property type="nucleotide sequence ID" value="NC_013526.1"/>
</dbReference>
<dbReference type="HOGENOM" id="CLU_762762_0_0_0"/>
<dbReference type="KEGG" id="ttr:Tter_2850"/>
<dbReference type="PANTHER" id="PTHR36842:SF1">
    <property type="entry name" value="PROTEIN TOLB"/>
    <property type="match status" value="1"/>
</dbReference>
<protein>
    <submittedName>
        <fullName evidence="1">Uncharacterized protein</fullName>
    </submittedName>
</protein>
<evidence type="ECO:0000313" key="2">
    <source>
        <dbReference type="Proteomes" id="UP000000323"/>
    </source>
</evidence>
<dbReference type="Gene3D" id="2.130.10.10">
    <property type="entry name" value="YVTN repeat-like/Quinoprotein amine dehydrogenase"/>
    <property type="match status" value="1"/>
</dbReference>
<sequence>MRRTTCDHVVLWSSVNNSHFSIFGPFILYPSNEDGTVKLYDLRTQREYVIARREQKYDVISTPKSDGRWVIYREELLNPHQSGEGNPKKPRIFVVDLLTGSKRLLAASHVPGYPQIVSPLYDISQGKAIYRIVKGDPNAPSSEIHIVDLASGKDQLIRSYTWPRYAHGVAIDDNRAVWSLIMAPHANHKNTSGEIYYYDLRTGRGRLLTITGYEWMPDISGRYVIWIRSSGFLYYGRVVIMDLYTGKKQVIDLHCADNPKAFDYKRQAMWPSIGRRVATWEQYCSTRYSGYHMHYDLLNKRLSIVDATARNIDSYADGWVEAYRHVLRDEPPDIRTVIIIYKGADQESLPRMPNAGGGGMVGK</sequence>
<gene>
    <name evidence="1" type="ordered locus">Tter_2850</name>
</gene>
<dbReference type="STRING" id="525904.Tter_2850"/>
<dbReference type="OrthoDB" id="9802240at2"/>
<name>D1CJ13_THET1</name>
<keyword evidence="2" id="KW-1185">Reference proteome</keyword>
<dbReference type="SUPFAM" id="SSF69304">
    <property type="entry name" value="Tricorn protease N-terminal domain"/>
    <property type="match status" value="1"/>
</dbReference>
<dbReference type="EMBL" id="CP001826">
    <property type="protein sequence ID" value="ACZ43733.1"/>
    <property type="molecule type" value="Genomic_DNA"/>
</dbReference>
<organism evidence="1 2">
    <name type="scientific">Thermobaculum terrenum (strain ATCC BAA-798 / CCMEE 7001 / YNP1)</name>
    <dbReference type="NCBI Taxonomy" id="525904"/>
    <lineage>
        <taxon>Bacteria</taxon>
        <taxon>Bacillati</taxon>
        <taxon>Chloroflexota</taxon>
        <taxon>Chloroflexia</taxon>
        <taxon>Candidatus Thermobaculales</taxon>
        <taxon>Candidatus Thermobaculaceae</taxon>
        <taxon>Thermobaculum</taxon>
    </lineage>
</organism>
<dbReference type="AlphaFoldDB" id="D1CJ13"/>
<proteinExistence type="predicted"/>
<evidence type="ECO:0000313" key="1">
    <source>
        <dbReference type="EMBL" id="ACZ43733.1"/>
    </source>
</evidence>
<dbReference type="PANTHER" id="PTHR36842">
    <property type="entry name" value="PROTEIN TOLB HOMOLOG"/>
    <property type="match status" value="1"/>
</dbReference>
<accession>D1CJ13</accession>
<reference evidence="2" key="1">
    <citation type="journal article" date="2010" name="Stand. Genomic Sci.">
        <title>Complete genome sequence of 'Thermobaculum terrenum' type strain (YNP1).</title>
        <authorList>
            <person name="Kiss H."/>
            <person name="Cleland D."/>
            <person name="Lapidus A."/>
            <person name="Lucas S."/>
            <person name="Glavina Del Rio T."/>
            <person name="Nolan M."/>
            <person name="Tice H."/>
            <person name="Han C."/>
            <person name="Goodwin L."/>
            <person name="Pitluck S."/>
            <person name="Liolios K."/>
            <person name="Ivanova N."/>
            <person name="Mavromatis K."/>
            <person name="Ovchinnikova G."/>
            <person name="Pati A."/>
            <person name="Chen A."/>
            <person name="Palaniappan K."/>
            <person name="Land M."/>
            <person name="Hauser L."/>
            <person name="Chang Y."/>
            <person name="Jeffries C."/>
            <person name="Lu M."/>
            <person name="Brettin T."/>
            <person name="Detter J."/>
            <person name="Goker M."/>
            <person name="Tindall B."/>
            <person name="Beck B."/>
            <person name="McDermott T."/>
            <person name="Woyke T."/>
            <person name="Bristow J."/>
            <person name="Eisen J."/>
            <person name="Markowitz V."/>
            <person name="Hugenholtz P."/>
            <person name="Kyrpides N."/>
            <person name="Klenk H."/>
            <person name="Cheng J."/>
        </authorList>
    </citation>
    <scope>NUCLEOTIDE SEQUENCE [LARGE SCALE GENOMIC DNA]</scope>
    <source>
        <strain evidence="2">ATCC BAA-798 / YNP1</strain>
    </source>
</reference>
<dbReference type="InterPro" id="IPR015943">
    <property type="entry name" value="WD40/YVTN_repeat-like_dom_sf"/>
</dbReference>